<comment type="caution">
    <text evidence="1">The sequence shown here is derived from an EMBL/GenBank/DDBJ whole genome shotgun (WGS) entry which is preliminary data.</text>
</comment>
<keyword evidence="2" id="KW-1185">Reference proteome</keyword>
<dbReference type="EMBL" id="LSZO01000219">
    <property type="protein sequence ID" value="KXU34085.1"/>
    <property type="molecule type" value="Genomic_DNA"/>
</dbReference>
<evidence type="ECO:0000313" key="2">
    <source>
        <dbReference type="Proteomes" id="UP000072660"/>
    </source>
</evidence>
<accession>A0A139SHN5</accession>
<sequence length="63" mass="7120">MLNKEQLQLLEQGISENLKTSSSRGEVASRADDPGWFFRIFVRVLGSKRDQSGCSRSNFSKAR</sequence>
<reference evidence="1 2" key="1">
    <citation type="submission" date="2016-02" db="EMBL/GenBank/DDBJ databases">
        <authorList>
            <person name="Wen L."/>
            <person name="He K."/>
            <person name="Yang H."/>
        </authorList>
    </citation>
    <scope>NUCLEOTIDE SEQUENCE [LARGE SCALE GENOMIC DNA]</scope>
    <source>
        <strain evidence="1 2">CV58</strain>
    </source>
</reference>
<evidence type="ECO:0000313" key="1">
    <source>
        <dbReference type="EMBL" id="KXU34085.1"/>
    </source>
</evidence>
<organism evidence="1 2">
    <name type="scientific">Ventosimonas gracilis</name>
    <dbReference type="NCBI Taxonomy" id="1680762"/>
    <lineage>
        <taxon>Bacteria</taxon>
        <taxon>Pseudomonadati</taxon>
        <taxon>Pseudomonadota</taxon>
        <taxon>Gammaproteobacteria</taxon>
        <taxon>Pseudomonadales</taxon>
        <taxon>Ventosimonadaceae</taxon>
        <taxon>Ventosimonas</taxon>
    </lineage>
</organism>
<dbReference type="AlphaFoldDB" id="A0A139SHN5"/>
<dbReference type="Proteomes" id="UP000072660">
    <property type="component" value="Unassembled WGS sequence"/>
</dbReference>
<name>A0A139SHN5_9GAMM</name>
<proteinExistence type="predicted"/>
<protein>
    <submittedName>
        <fullName evidence="1">Uncharacterized protein</fullName>
    </submittedName>
</protein>
<gene>
    <name evidence="1" type="ORF">AXE65_07685</name>
</gene>